<proteinExistence type="predicted"/>
<dbReference type="Proteomes" id="UP001216674">
    <property type="component" value="Unassembled WGS sequence"/>
</dbReference>
<accession>A0ABT6AQP6</accession>
<sequence>MSPACRSLAAWLLACLPLLAQATPVQFTDYRDFYQSLGGNLFMGPGAELAMPCAESPRHCIWVTSMRQALRRYDQSLWTLPGGLAMKPPKGVPDIAFDGHALTVGKQRWPLRSVTNLAPPEWRGGEPIDPENLSQVTAWRQGSSVCLEMRYKGNGKSGRYAEVLVLHRQRLYALPGLFASCAAIRKVPQNQFSYPDNAYLGAALEDNPTGLRMDYLLSDGKTRVARYLLRFPNPGNPYVFESERR</sequence>
<evidence type="ECO:0000313" key="2">
    <source>
        <dbReference type="EMBL" id="MDF3834910.1"/>
    </source>
</evidence>
<evidence type="ECO:0000313" key="3">
    <source>
        <dbReference type="Proteomes" id="UP001216674"/>
    </source>
</evidence>
<feature type="chain" id="PRO_5047295233" evidence="1">
    <location>
        <begin position="23"/>
        <end position="245"/>
    </location>
</feature>
<dbReference type="RefSeq" id="WP_276265844.1">
    <property type="nucleotide sequence ID" value="NZ_JARJLM010000315.1"/>
</dbReference>
<organism evidence="2 3">
    <name type="scientific">Cupriavidus basilensis</name>
    <dbReference type="NCBI Taxonomy" id="68895"/>
    <lineage>
        <taxon>Bacteria</taxon>
        <taxon>Pseudomonadati</taxon>
        <taxon>Pseudomonadota</taxon>
        <taxon>Betaproteobacteria</taxon>
        <taxon>Burkholderiales</taxon>
        <taxon>Burkholderiaceae</taxon>
        <taxon>Cupriavidus</taxon>
    </lineage>
</organism>
<comment type="caution">
    <text evidence="2">The sequence shown here is derived from an EMBL/GenBank/DDBJ whole genome shotgun (WGS) entry which is preliminary data.</text>
</comment>
<dbReference type="EMBL" id="JARJLM010000315">
    <property type="protein sequence ID" value="MDF3834910.1"/>
    <property type="molecule type" value="Genomic_DNA"/>
</dbReference>
<evidence type="ECO:0000256" key="1">
    <source>
        <dbReference type="SAM" id="SignalP"/>
    </source>
</evidence>
<feature type="signal peptide" evidence="1">
    <location>
        <begin position="1"/>
        <end position="22"/>
    </location>
</feature>
<protein>
    <submittedName>
        <fullName evidence="2">Uncharacterized protein</fullName>
    </submittedName>
</protein>
<keyword evidence="3" id="KW-1185">Reference proteome</keyword>
<reference evidence="2 3" key="1">
    <citation type="submission" date="2023-03" db="EMBL/GenBank/DDBJ databases">
        <title>Draft assemblies of triclosan tolerant bacteria isolated from returned activated sludge.</title>
        <authorList>
            <person name="Van Hamelsveld S."/>
        </authorList>
    </citation>
    <scope>NUCLEOTIDE SEQUENCE [LARGE SCALE GENOMIC DNA]</scope>
    <source>
        <strain evidence="2 3">GW210010_S58</strain>
    </source>
</reference>
<name>A0ABT6AQP6_9BURK</name>
<gene>
    <name evidence="2" type="ORF">P3W85_18380</name>
</gene>
<keyword evidence="1" id="KW-0732">Signal</keyword>